<feature type="domain" description="ABC transmembrane type-2" evidence="6">
    <location>
        <begin position="157"/>
        <end position="383"/>
    </location>
</feature>
<feature type="transmembrane region" description="Helical" evidence="5">
    <location>
        <begin position="304"/>
        <end position="322"/>
    </location>
</feature>
<evidence type="ECO:0000313" key="8">
    <source>
        <dbReference type="Proteomes" id="UP001057877"/>
    </source>
</evidence>
<keyword evidence="2 5" id="KW-0812">Transmembrane</keyword>
<keyword evidence="5" id="KW-1003">Cell membrane</keyword>
<reference evidence="7" key="1">
    <citation type="submission" date="2022-01" db="EMBL/GenBank/DDBJ databases">
        <title>Paenibacillus spongiae sp. nov., isolated from marine sponge.</title>
        <authorList>
            <person name="Li Z."/>
            <person name="Zhang M."/>
        </authorList>
    </citation>
    <scope>NUCLEOTIDE SEQUENCE</scope>
    <source>
        <strain evidence="7">PHS-Z3</strain>
    </source>
</reference>
<name>A0ABY5SEA9_9BACL</name>
<gene>
    <name evidence="7" type="ORF">L1F29_03925</name>
</gene>
<feature type="transmembrane region" description="Helical" evidence="5">
    <location>
        <begin position="235"/>
        <end position="261"/>
    </location>
</feature>
<dbReference type="EMBL" id="CP091430">
    <property type="protein sequence ID" value="UVI31023.1"/>
    <property type="molecule type" value="Genomic_DNA"/>
</dbReference>
<keyword evidence="4 5" id="KW-0472">Membrane</keyword>
<dbReference type="RefSeq" id="WP_258387086.1">
    <property type="nucleotide sequence ID" value="NZ_CP091430.1"/>
</dbReference>
<feature type="transmembrane region" description="Helical" evidence="5">
    <location>
        <begin position="358"/>
        <end position="380"/>
    </location>
</feature>
<evidence type="ECO:0000256" key="4">
    <source>
        <dbReference type="ARBA" id="ARBA00023136"/>
    </source>
</evidence>
<dbReference type="Gene3D" id="3.40.1710.10">
    <property type="entry name" value="abc type-2 transporter like domain"/>
    <property type="match status" value="1"/>
</dbReference>
<accession>A0ABY5SEA9</accession>
<evidence type="ECO:0000259" key="6">
    <source>
        <dbReference type="PROSITE" id="PS51012"/>
    </source>
</evidence>
<proteinExistence type="inferred from homology"/>
<organism evidence="7 8">
    <name type="scientific">Paenibacillus spongiae</name>
    <dbReference type="NCBI Taxonomy" id="2909671"/>
    <lineage>
        <taxon>Bacteria</taxon>
        <taxon>Bacillati</taxon>
        <taxon>Bacillota</taxon>
        <taxon>Bacilli</taxon>
        <taxon>Bacillales</taxon>
        <taxon>Paenibacillaceae</taxon>
        <taxon>Paenibacillus</taxon>
    </lineage>
</organism>
<comment type="caution">
    <text evidence="5">Lacks conserved residue(s) required for the propagation of feature annotation.</text>
</comment>
<evidence type="ECO:0000256" key="5">
    <source>
        <dbReference type="RuleBase" id="RU361157"/>
    </source>
</evidence>
<keyword evidence="3 5" id="KW-1133">Transmembrane helix</keyword>
<keyword evidence="5" id="KW-0813">Transport</keyword>
<dbReference type="InterPro" id="IPR013525">
    <property type="entry name" value="ABC2_TM"/>
</dbReference>
<evidence type="ECO:0000256" key="2">
    <source>
        <dbReference type="ARBA" id="ARBA00022692"/>
    </source>
</evidence>
<dbReference type="PANTHER" id="PTHR43027:SF2">
    <property type="entry name" value="TRANSPORT PERMEASE PROTEIN"/>
    <property type="match status" value="1"/>
</dbReference>
<comment type="similarity">
    <text evidence="5">Belongs to the ABC-2 integral membrane protein family.</text>
</comment>
<dbReference type="InterPro" id="IPR052902">
    <property type="entry name" value="ABC-2_transporter"/>
</dbReference>
<dbReference type="InterPro" id="IPR000412">
    <property type="entry name" value="ABC_2_transport"/>
</dbReference>
<feature type="transmembrane region" description="Helical" evidence="5">
    <location>
        <begin position="273"/>
        <end position="292"/>
    </location>
</feature>
<dbReference type="InterPro" id="IPR047817">
    <property type="entry name" value="ABC2_TM_bact-type"/>
</dbReference>
<dbReference type="Proteomes" id="UP001057877">
    <property type="component" value="Chromosome"/>
</dbReference>
<comment type="subcellular location">
    <subcellularLocation>
        <location evidence="5">Cell membrane</location>
        <topology evidence="5">Multi-pass membrane protein</topology>
    </subcellularLocation>
    <subcellularLocation>
        <location evidence="1">Membrane</location>
        <topology evidence="1">Multi-pass membrane protein</topology>
    </subcellularLocation>
</comment>
<dbReference type="PANTHER" id="PTHR43027">
    <property type="entry name" value="DOXORUBICIN RESISTANCE ABC TRANSPORTER PERMEASE PROTEIN DRRC-RELATED"/>
    <property type="match status" value="1"/>
</dbReference>
<feature type="transmembrane region" description="Helical" evidence="5">
    <location>
        <begin position="21"/>
        <end position="40"/>
    </location>
</feature>
<sequence length="383" mass="41520">MKAYLQLTLSQLKLFARNRQMLVFTLFFPVFFMMIFGFVFNNDRPMSLDAAVIDQDHSEASQELMTSFGQTGVLNLKTFEAEADALDALKHNDLGLVVVIPQGYGDSLGKFAQASEPSSGGANTGSAAVNTGSPAQIRMIYDSANLTTAGLAKAAVSGVADSVSKKLLHFTPAVTVAEESVQSQQLSYIDFLVPGIVAMMIMSNNLNGVAGQIASWRERGVLRRMQSTMLRPSSFIAAQITARLTLNGIQAVIVLLIAQFVFGTQVRGSWGTLLFFVIIGTLAFMSIGFIIASLARTPESANPIAAILSFPMMFLGGVFFPIKNMPEFIQKFVNLLPIAHLSTAMREVMNAGAGFASLWTETLILCGWMIVAFAIASYTFKWE</sequence>
<dbReference type="PROSITE" id="PS51012">
    <property type="entry name" value="ABC_TM2"/>
    <property type="match status" value="1"/>
</dbReference>
<dbReference type="PRINTS" id="PR00164">
    <property type="entry name" value="ABC2TRNSPORT"/>
</dbReference>
<evidence type="ECO:0000313" key="7">
    <source>
        <dbReference type="EMBL" id="UVI31023.1"/>
    </source>
</evidence>
<evidence type="ECO:0000256" key="1">
    <source>
        <dbReference type="ARBA" id="ARBA00004141"/>
    </source>
</evidence>
<protein>
    <recommendedName>
        <fullName evidence="5">Transport permease protein</fullName>
    </recommendedName>
</protein>
<dbReference type="Pfam" id="PF12698">
    <property type="entry name" value="ABC2_membrane_3"/>
    <property type="match status" value="1"/>
</dbReference>
<keyword evidence="8" id="KW-1185">Reference proteome</keyword>
<evidence type="ECO:0000256" key="3">
    <source>
        <dbReference type="ARBA" id="ARBA00022989"/>
    </source>
</evidence>